<comment type="similarity">
    <text evidence="1">Belongs to the PPR family. P subfamily.</text>
</comment>
<comment type="caution">
    <text evidence="5">The sequence shown here is derived from an EMBL/GenBank/DDBJ whole genome shotgun (WGS) entry which is preliminary data.</text>
</comment>
<accession>A0AAD4P7J7</accession>
<dbReference type="PANTHER" id="PTHR45717">
    <property type="entry name" value="OS12G0527900 PROTEIN"/>
    <property type="match status" value="1"/>
</dbReference>
<evidence type="ECO:0000256" key="2">
    <source>
        <dbReference type="ARBA" id="ARBA00022737"/>
    </source>
</evidence>
<dbReference type="SUPFAM" id="SSF48452">
    <property type="entry name" value="TPR-like"/>
    <property type="match status" value="1"/>
</dbReference>
<keyword evidence="2" id="KW-0677">Repeat</keyword>
<proteinExistence type="inferred from homology"/>
<dbReference type="InterPro" id="IPR011990">
    <property type="entry name" value="TPR-like_helical_dom_sf"/>
</dbReference>
<evidence type="ECO:0000313" key="5">
    <source>
        <dbReference type="EMBL" id="KAH6828672.1"/>
    </source>
</evidence>
<dbReference type="InterPro" id="IPR033443">
    <property type="entry name" value="PROP1-like_PPR_dom"/>
</dbReference>
<dbReference type="PANTHER" id="PTHR45717:SF15">
    <property type="entry name" value="AGL218WP"/>
    <property type="match status" value="1"/>
</dbReference>
<evidence type="ECO:0000313" key="6">
    <source>
        <dbReference type="Proteomes" id="UP001190926"/>
    </source>
</evidence>
<sequence length="455" mass="51899">MTEAIPVSPALTVSEALDKWIEAGNEVTRADILQSMIYLRQRKMFTKALELLKWPESIKHLEYSDSYYASHVDLIARVHGISKAEIYLQQIPECSRNEEVYQALLANCVSTLSCRKAEALFDKMKKLFHLTSLSCNLLLLLYKKTDRKKIAGVLLLMEEENIKPSLLTYQILIEVKGQFKDFRGMERILERMEFEGVEPDTRFQATLARNYADAGLRDKAEAVLKDMEGGDITKNLSVCRFLLPVYASLGRGDEVRRIWKVCESNPQVEQCMAAIEAWGHLKSLEEAEAVFDIMSKNLKRLSSRHYDALLYVYADHKEVAKGEDLMRRMLESGVTPQPGFWDALVKLYVGAGEVEKADAVLEHALTQRRGRLYAASFLTILDQYSKRGDVHNAEKIFFKMRQAGYFSRMRVYQSLLNAYINAKAPAYGFIERMKGDDFVPNQSLAALLAQAVAFR</sequence>
<dbReference type="Pfam" id="PF17177">
    <property type="entry name" value="PPR_long"/>
    <property type="match status" value="1"/>
</dbReference>
<evidence type="ECO:0000256" key="1">
    <source>
        <dbReference type="ARBA" id="ARBA00007626"/>
    </source>
</evidence>
<dbReference type="EMBL" id="SDAM02000121">
    <property type="protein sequence ID" value="KAH6828672.1"/>
    <property type="molecule type" value="Genomic_DNA"/>
</dbReference>
<dbReference type="Pfam" id="PF01535">
    <property type="entry name" value="PPR"/>
    <property type="match status" value="2"/>
</dbReference>
<dbReference type="Proteomes" id="UP001190926">
    <property type="component" value="Unassembled WGS sequence"/>
</dbReference>
<organism evidence="5 6">
    <name type="scientific">Perilla frutescens var. hirtella</name>
    <name type="common">Perilla citriodora</name>
    <name type="synonym">Perilla setoyensis</name>
    <dbReference type="NCBI Taxonomy" id="608512"/>
    <lineage>
        <taxon>Eukaryota</taxon>
        <taxon>Viridiplantae</taxon>
        <taxon>Streptophyta</taxon>
        <taxon>Embryophyta</taxon>
        <taxon>Tracheophyta</taxon>
        <taxon>Spermatophyta</taxon>
        <taxon>Magnoliopsida</taxon>
        <taxon>eudicotyledons</taxon>
        <taxon>Gunneridae</taxon>
        <taxon>Pentapetalae</taxon>
        <taxon>asterids</taxon>
        <taxon>lamiids</taxon>
        <taxon>Lamiales</taxon>
        <taxon>Lamiaceae</taxon>
        <taxon>Nepetoideae</taxon>
        <taxon>Elsholtzieae</taxon>
        <taxon>Perilla</taxon>
    </lineage>
</organism>
<dbReference type="PROSITE" id="PS51375">
    <property type="entry name" value="PPR"/>
    <property type="match status" value="1"/>
</dbReference>
<dbReference type="InterPro" id="IPR002885">
    <property type="entry name" value="PPR_rpt"/>
</dbReference>
<dbReference type="AlphaFoldDB" id="A0AAD4P7J7"/>
<dbReference type="GO" id="GO:0003729">
    <property type="term" value="F:mRNA binding"/>
    <property type="evidence" value="ECO:0007669"/>
    <property type="project" value="UniProtKB-ARBA"/>
</dbReference>
<feature type="repeat" description="PPR" evidence="3">
    <location>
        <begin position="302"/>
        <end position="336"/>
    </location>
</feature>
<evidence type="ECO:0000259" key="4">
    <source>
        <dbReference type="Pfam" id="PF17177"/>
    </source>
</evidence>
<reference evidence="5 6" key="1">
    <citation type="journal article" date="2021" name="Nat. Commun.">
        <title>Incipient diploidization of the medicinal plant Perilla within 10,000 years.</title>
        <authorList>
            <person name="Zhang Y."/>
            <person name="Shen Q."/>
            <person name="Leng L."/>
            <person name="Zhang D."/>
            <person name="Chen S."/>
            <person name="Shi Y."/>
            <person name="Ning Z."/>
            <person name="Chen S."/>
        </authorList>
    </citation>
    <scope>NUCLEOTIDE SEQUENCE [LARGE SCALE GENOMIC DNA]</scope>
    <source>
        <strain evidence="6">cv. PC099</strain>
    </source>
</reference>
<dbReference type="Gene3D" id="1.25.40.10">
    <property type="entry name" value="Tetratricopeptide repeat domain"/>
    <property type="match status" value="3"/>
</dbReference>
<evidence type="ECO:0000256" key="3">
    <source>
        <dbReference type="PROSITE-ProRule" id="PRU00708"/>
    </source>
</evidence>
<dbReference type="NCBIfam" id="TIGR00756">
    <property type="entry name" value="PPR"/>
    <property type="match status" value="1"/>
</dbReference>
<feature type="domain" description="PROP1-like PPR" evidence="4">
    <location>
        <begin position="97"/>
        <end position="268"/>
    </location>
</feature>
<keyword evidence="6" id="KW-1185">Reference proteome</keyword>
<dbReference type="GO" id="GO:0005739">
    <property type="term" value="C:mitochondrion"/>
    <property type="evidence" value="ECO:0007669"/>
    <property type="project" value="TreeGrafter"/>
</dbReference>
<gene>
    <name evidence="5" type="ORF">C2S53_006670</name>
</gene>
<protein>
    <submittedName>
        <fullName evidence="5">PENTATRICOPEPTIDE REPEAT 596</fullName>
    </submittedName>
</protein>
<name>A0AAD4P7J7_PERFH</name>